<proteinExistence type="predicted"/>
<reference evidence="2 3" key="1">
    <citation type="submission" date="2018-09" db="EMBL/GenBank/DDBJ databases">
        <title>Characterization of the phylogenetic diversity of five novel species belonging to the genus Bifidobacterium.</title>
        <authorList>
            <person name="Lugli G.A."/>
            <person name="Duranti S."/>
            <person name="Milani C."/>
        </authorList>
    </citation>
    <scope>NUCLEOTIDE SEQUENCE [LARGE SCALE GENOMIC DNA]</scope>
    <source>
        <strain evidence="2 3">2036B</strain>
    </source>
</reference>
<accession>A0A430FKH9</accession>
<dbReference type="PANTHER" id="PTHR24094:SF15">
    <property type="entry name" value="AMP-DEPENDENT SYNTHETASE_LIGASE DOMAIN-CONTAINING PROTEIN-RELATED"/>
    <property type="match status" value="1"/>
</dbReference>
<dbReference type="Pfam" id="PF07510">
    <property type="entry name" value="GmrSD_C"/>
    <property type="match status" value="1"/>
</dbReference>
<evidence type="ECO:0000313" key="3">
    <source>
        <dbReference type="Proteomes" id="UP000287609"/>
    </source>
</evidence>
<dbReference type="Proteomes" id="UP000287609">
    <property type="component" value="Unassembled WGS sequence"/>
</dbReference>
<dbReference type="PROSITE" id="PS51272">
    <property type="entry name" value="SLH"/>
    <property type="match status" value="1"/>
</dbReference>
<dbReference type="SMART" id="SM00894">
    <property type="entry name" value="Excalibur"/>
    <property type="match status" value="1"/>
</dbReference>
<sequence>MNTAPLFIYKMRGLSYVFIDFIFRGNDASTSTYHINNPRIKGMVMKQHKASKLIGATTLVMSMVVALFPQLANAATLEETSEVYKTLSSLRVVSGSDPAGYTYSRDAFKWNAIDLDSNGCRTRDDILHRDLDNINVDAKDACIVKSGTLDDPYTGKTIAFTRGQSTSAAVQIDHIVALKDAWRTGAYAWPDSKKHAYANDPFVLAAVDGPANQQKSDQAASTWIPSNYIAQCPYVASQIAIKQKYDLGVTANEKQSMLNVLNSCNFNVQLPEDSPETSLVRLVQGDSGNKPLTEDEMYAQQYPGFAFGAYTAVANNGEKRVFRGTESVKRQDMAAFLYRWAGSPTFTLTAADKQMFIDVNESTPHAEAIWWLAKNGISEGWYTDRGRVFRGTESVKRQDMAAFMRRLASVHGPARTKSLQFADVHANTPHASDIRWLAETGVSEGWLEHGQRYFKGMVSVKRQDMAAFLQRLATYRGPNVNTNAWVRSMFQDVSNTTAHVDSIYWLALTGISVGWPYVAPEPEVYYKNCAAVRAAGKAPLYRGQPGYGPHLDRDGDGIACE</sequence>
<name>A0A430FKH9_9BIFI</name>
<dbReference type="InterPro" id="IPR008613">
    <property type="entry name" value="Excalibur_Ca-bd_domain"/>
</dbReference>
<protein>
    <submittedName>
        <fullName evidence="2">Deoxyribonuclease</fullName>
    </submittedName>
</protein>
<gene>
    <name evidence="2" type="ORF">D2E26_1388</name>
</gene>
<dbReference type="InterPro" id="IPR001119">
    <property type="entry name" value="SLH_dom"/>
</dbReference>
<dbReference type="EMBL" id="QXGM01000004">
    <property type="protein sequence ID" value="RSX53346.1"/>
    <property type="molecule type" value="Genomic_DNA"/>
</dbReference>
<comment type="caution">
    <text evidence="2">The sequence shown here is derived from an EMBL/GenBank/DDBJ whole genome shotgun (WGS) entry which is preliminary data.</text>
</comment>
<feature type="domain" description="SLH" evidence="1">
    <location>
        <begin position="352"/>
        <end position="418"/>
    </location>
</feature>
<dbReference type="Pfam" id="PF05901">
    <property type="entry name" value="Excalibur"/>
    <property type="match status" value="1"/>
</dbReference>
<organism evidence="2 3">
    <name type="scientific">Bifidobacterium dolichotidis</name>
    <dbReference type="NCBI Taxonomy" id="2306976"/>
    <lineage>
        <taxon>Bacteria</taxon>
        <taxon>Bacillati</taxon>
        <taxon>Actinomycetota</taxon>
        <taxon>Actinomycetes</taxon>
        <taxon>Bifidobacteriales</taxon>
        <taxon>Bifidobacteriaceae</taxon>
        <taxon>Bifidobacterium</taxon>
    </lineage>
</organism>
<dbReference type="PANTHER" id="PTHR24094">
    <property type="entry name" value="SECRETED PROTEIN"/>
    <property type="match status" value="1"/>
</dbReference>
<dbReference type="InterPro" id="IPR011089">
    <property type="entry name" value="GmrSD_C"/>
</dbReference>
<evidence type="ECO:0000313" key="2">
    <source>
        <dbReference type="EMBL" id="RSX53346.1"/>
    </source>
</evidence>
<evidence type="ECO:0000259" key="1">
    <source>
        <dbReference type="PROSITE" id="PS51272"/>
    </source>
</evidence>
<keyword evidence="3" id="KW-1185">Reference proteome</keyword>
<dbReference type="AlphaFoldDB" id="A0A430FKH9"/>